<evidence type="ECO:0000256" key="1">
    <source>
        <dbReference type="SAM" id="MobiDB-lite"/>
    </source>
</evidence>
<organism evidence="2 3">
    <name type="scientific">Botryotinia fuckeliana (strain B05.10)</name>
    <name type="common">Noble rot fungus</name>
    <name type="synonym">Botrytis cinerea</name>
    <dbReference type="NCBI Taxonomy" id="332648"/>
    <lineage>
        <taxon>Eukaryota</taxon>
        <taxon>Fungi</taxon>
        <taxon>Dikarya</taxon>
        <taxon>Ascomycota</taxon>
        <taxon>Pezizomycotina</taxon>
        <taxon>Leotiomycetes</taxon>
        <taxon>Helotiales</taxon>
        <taxon>Sclerotiniaceae</taxon>
        <taxon>Botrytis</taxon>
    </lineage>
</organism>
<dbReference type="Proteomes" id="UP000001798">
    <property type="component" value="Chromosome 3"/>
</dbReference>
<evidence type="ECO:0000313" key="2">
    <source>
        <dbReference type="EMBL" id="ATZ47752.1"/>
    </source>
</evidence>
<dbReference type="KEGG" id="bfu:BCIN_03g00600"/>
<proteinExistence type="predicted"/>
<dbReference type="VEuPathDB" id="FungiDB:Bcin03g00600"/>
<gene>
    <name evidence="2" type="ORF">BCIN_03g00600</name>
</gene>
<evidence type="ECO:0000313" key="3">
    <source>
        <dbReference type="Proteomes" id="UP000001798"/>
    </source>
</evidence>
<accession>A0A384JBA4</accession>
<feature type="region of interest" description="Disordered" evidence="1">
    <location>
        <begin position="195"/>
        <end position="219"/>
    </location>
</feature>
<dbReference type="AlphaFoldDB" id="A0A384JBA4"/>
<reference evidence="2 3" key="3">
    <citation type="journal article" date="2017" name="Mol. Plant Pathol.">
        <title>A gapless genome sequence of the fungus Botrytis cinerea.</title>
        <authorList>
            <person name="Van Kan J.A."/>
            <person name="Stassen J.H."/>
            <person name="Mosbach A."/>
            <person name="Van Der Lee T.A."/>
            <person name="Faino L."/>
            <person name="Farmer A.D."/>
            <person name="Papasotiriou D.G."/>
            <person name="Zhou S."/>
            <person name="Seidl M.F."/>
            <person name="Cottam E."/>
            <person name="Edel D."/>
            <person name="Hahn M."/>
            <person name="Schwartz D.C."/>
            <person name="Dietrich R.A."/>
            <person name="Widdison S."/>
            <person name="Scalliet G."/>
        </authorList>
    </citation>
    <scope>NUCLEOTIDE SEQUENCE [LARGE SCALE GENOMIC DNA]</scope>
    <source>
        <strain evidence="2 3">B05.10</strain>
    </source>
</reference>
<protein>
    <submittedName>
        <fullName evidence="2">Uncharacterized protein</fullName>
    </submittedName>
</protein>
<reference evidence="2 3" key="2">
    <citation type="journal article" date="2012" name="Eukaryot. Cell">
        <title>Genome update of Botrytis cinerea strains B05.10 and T4.</title>
        <authorList>
            <person name="Staats M."/>
            <person name="van Kan J.A."/>
        </authorList>
    </citation>
    <scope>NUCLEOTIDE SEQUENCE [LARGE SCALE GENOMIC DNA]</scope>
    <source>
        <strain evidence="2 3">B05.10</strain>
    </source>
</reference>
<dbReference type="InterPro" id="IPR036864">
    <property type="entry name" value="Zn2-C6_fun-type_DNA-bd_sf"/>
</dbReference>
<keyword evidence="3" id="KW-1185">Reference proteome</keyword>
<dbReference type="GO" id="GO:0000981">
    <property type="term" value="F:DNA-binding transcription factor activity, RNA polymerase II-specific"/>
    <property type="evidence" value="ECO:0007669"/>
    <property type="project" value="InterPro"/>
</dbReference>
<sequence length="219" mass="24051">MEDGEYERFLESLSKPDEDDFSNELSIYSIANNRPIQPPFQSPLKECFSLDPRENWDGEEANECEPLIASDPISKTISAASNFLDPEPDLTLPAYVSVSERLSFAAQNFLDSDEPDETLMASFSTSMKLPSLAACIPCDKGGKNCDKHAPCSNCIYLNMSGKKVDCIYPKNRGVPDLSTSKEADVTGLDKAVASKAVATKTKMDPREKSEGLHGKQLKK</sequence>
<dbReference type="GO" id="GO:0008270">
    <property type="term" value="F:zinc ion binding"/>
    <property type="evidence" value="ECO:0007669"/>
    <property type="project" value="InterPro"/>
</dbReference>
<dbReference type="SUPFAM" id="SSF57701">
    <property type="entry name" value="Zn2/Cys6 DNA-binding domain"/>
    <property type="match status" value="1"/>
</dbReference>
<dbReference type="RefSeq" id="XP_024547460.1">
    <property type="nucleotide sequence ID" value="XM_024691689.1"/>
</dbReference>
<dbReference type="OrthoDB" id="3525961at2759"/>
<feature type="compositionally biased region" description="Basic and acidic residues" evidence="1">
    <location>
        <begin position="201"/>
        <end position="213"/>
    </location>
</feature>
<reference evidence="2 3" key="1">
    <citation type="journal article" date="2011" name="PLoS Genet.">
        <title>Genomic analysis of the necrotrophic fungal pathogens Sclerotinia sclerotiorum and Botrytis cinerea.</title>
        <authorList>
            <person name="Amselem J."/>
            <person name="Cuomo C.A."/>
            <person name="van Kan J.A."/>
            <person name="Viaud M."/>
            <person name="Benito E.P."/>
            <person name="Couloux A."/>
            <person name="Coutinho P.M."/>
            <person name="de Vries R.P."/>
            <person name="Dyer P.S."/>
            <person name="Fillinger S."/>
            <person name="Fournier E."/>
            <person name="Gout L."/>
            <person name="Hahn M."/>
            <person name="Kohn L."/>
            <person name="Lapalu N."/>
            <person name="Plummer K.M."/>
            <person name="Pradier J.M."/>
            <person name="Quevillon E."/>
            <person name="Sharon A."/>
            <person name="Simon A."/>
            <person name="ten Have A."/>
            <person name="Tudzynski B."/>
            <person name="Tudzynski P."/>
            <person name="Wincker P."/>
            <person name="Andrew M."/>
            <person name="Anthouard V."/>
            <person name="Beever R.E."/>
            <person name="Beffa R."/>
            <person name="Benoit I."/>
            <person name="Bouzid O."/>
            <person name="Brault B."/>
            <person name="Chen Z."/>
            <person name="Choquer M."/>
            <person name="Collemare J."/>
            <person name="Cotton P."/>
            <person name="Danchin E.G."/>
            <person name="Da Silva C."/>
            <person name="Gautier A."/>
            <person name="Giraud C."/>
            <person name="Giraud T."/>
            <person name="Gonzalez C."/>
            <person name="Grossetete S."/>
            <person name="Guldener U."/>
            <person name="Henrissat B."/>
            <person name="Howlett B.J."/>
            <person name="Kodira C."/>
            <person name="Kretschmer M."/>
            <person name="Lappartient A."/>
            <person name="Leroch M."/>
            <person name="Levis C."/>
            <person name="Mauceli E."/>
            <person name="Neuveglise C."/>
            <person name="Oeser B."/>
            <person name="Pearson M."/>
            <person name="Poulain J."/>
            <person name="Poussereau N."/>
            <person name="Quesneville H."/>
            <person name="Rascle C."/>
            <person name="Schumacher J."/>
            <person name="Segurens B."/>
            <person name="Sexton A."/>
            <person name="Silva E."/>
            <person name="Sirven C."/>
            <person name="Soanes D.M."/>
            <person name="Talbot N.J."/>
            <person name="Templeton M."/>
            <person name="Yandava C."/>
            <person name="Yarden O."/>
            <person name="Zeng Q."/>
            <person name="Rollins J.A."/>
            <person name="Lebrun M.H."/>
            <person name="Dickman M."/>
        </authorList>
    </citation>
    <scope>NUCLEOTIDE SEQUENCE [LARGE SCALE GENOMIC DNA]</scope>
    <source>
        <strain evidence="2 3">B05.10</strain>
    </source>
</reference>
<name>A0A384JBA4_BOTFB</name>
<dbReference type="GeneID" id="36393997"/>
<dbReference type="EMBL" id="CP009807">
    <property type="protein sequence ID" value="ATZ47752.1"/>
    <property type="molecule type" value="Genomic_DNA"/>
</dbReference>